<evidence type="ECO:0000313" key="4">
    <source>
        <dbReference type="Proteomes" id="UP000003856"/>
    </source>
</evidence>
<feature type="chain" id="PRO_5002957050" evidence="2">
    <location>
        <begin position="27"/>
        <end position="156"/>
    </location>
</feature>
<dbReference type="OrthoDB" id="8536851at2"/>
<reference evidence="3 4" key="1">
    <citation type="submission" date="2009-05" db="EMBL/GenBank/DDBJ databases">
        <title>The draft genome of Acidovorax delafieldii 2AN.</title>
        <authorList>
            <consortium name="US DOE Joint Genome Institute (JGI-PGF)"/>
            <person name="Lucas S."/>
            <person name="Copeland A."/>
            <person name="Lapidus A."/>
            <person name="Glavina del Rio T."/>
            <person name="Tice H."/>
            <person name="Bruce D."/>
            <person name="Goodwin L."/>
            <person name="Pitluck S."/>
            <person name="Larimer F."/>
            <person name="Land M.L."/>
            <person name="Hauser L."/>
            <person name="Shelobolina E.S."/>
            <person name="Picardal F."/>
            <person name="Roden E."/>
            <person name="Emerson D."/>
        </authorList>
    </citation>
    <scope>NUCLEOTIDE SEQUENCE [LARGE SCALE GENOMIC DNA]</scope>
    <source>
        <strain evidence="3 4">2AN</strain>
    </source>
</reference>
<protein>
    <submittedName>
        <fullName evidence="3">Uncharacterized protein</fullName>
    </submittedName>
</protein>
<feature type="signal peptide" evidence="2">
    <location>
        <begin position="1"/>
        <end position="26"/>
    </location>
</feature>
<evidence type="ECO:0000256" key="2">
    <source>
        <dbReference type="SAM" id="SignalP"/>
    </source>
</evidence>
<keyword evidence="4" id="KW-1185">Reference proteome</keyword>
<dbReference type="Proteomes" id="UP000003856">
    <property type="component" value="Unassembled WGS sequence"/>
</dbReference>
<dbReference type="AlphaFoldDB" id="C5T647"/>
<comment type="caution">
    <text evidence="3">The sequence shown here is derived from an EMBL/GenBank/DDBJ whole genome shotgun (WGS) entry which is preliminary data.</text>
</comment>
<sequence>MNTTLRHLMSGAAAALLAATAAGAHAQSYVNATVGGQLAPGVYGRIDIGNAPPPPLLYAEPVIIQRPAVMVPRSPIYLYVPPGHAKNWGKHCARYNACGQPVYFVKEPPRGPAYGGRPDYRNGRDDRHWDDGHRGGKHNRGEGRGEGRGRGHGHRD</sequence>
<proteinExistence type="predicted"/>
<keyword evidence="2" id="KW-0732">Signal</keyword>
<dbReference type="PATRIC" id="fig|573060.9.peg.2725"/>
<feature type="region of interest" description="Disordered" evidence="1">
    <location>
        <begin position="106"/>
        <end position="156"/>
    </location>
</feature>
<accession>C5T647</accession>
<feature type="compositionally biased region" description="Basic and acidic residues" evidence="1">
    <location>
        <begin position="118"/>
        <end position="149"/>
    </location>
</feature>
<dbReference type="InterPro" id="IPR006311">
    <property type="entry name" value="TAT_signal"/>
</dbReference>
<dbReference type="RefSeq" id="WP_005796834.1">
    <property type="nucleotide sequence ID" value="NZ_ACQT01000078.1"/>
</dbReference>
<dbReference type="PROSITE" id="PS51318">
    <property type="entry name" value="TAT"/>
    <property type="match status" value="1"/>
</dbReference>
<evidence type="ECO:0000313" key="3">
    <source>
        <dbReference type="EMBL" id="EER60055.1"/>
    </source>
</evidence>
<organism evidence="3 4">
    <name type="scientific">Acidovorax delafieldii 2AN</name>
    <dbReference type="NCBI Taxonomy" id="573060"/>
    <lineage>
        <taxon>Bacteria</taxon>
        <taxon>Pseudomonadati</taxon>
        <taxon>Pseudomonadota</taxon>
        <taxon>Betaproteobacteria</taxon>
        <taxon>Burkholderiales</taxon>
        <taxon>Comamonadaceae</taxon>
        <taxon>Acidovorax</taxon>
    </lineage>
</organism>
<evidence type="ECO:0000256" key="1">
    <source>
        <dbReference type="SAM" id="MobiDB-lite"/>
    </source>
</evidence>
<name>C5T647_ACIDE</name>
<dbReference type="EMBL" id="ACQT01000078">
    <property type="protein sequence ID" value="EER60055.1"/>
    <property type="molecule type" value="Genomic_DNA"/>
</dbReference>
<gene>
    <name evidence="3" type="ORF">AcdelDRAFT_2377</name>
</gene>